<accession>A0A444LGN9</accession>
<evidence type="ECO:0000259" key="6">
    <source>
        <dbReference type="PROSITE" id="PS51677"/>
    </source>
</evidence>
<gene>
    <name evidence="7" type="ORF">EPK99_16340</name>
</gene>
<evidence type="ECO:0000256" key="2">
    <source>
        <dbReference type="ARBA" id="ARBA00010973"/>
    </source>
</evidence>
<keyword evidence="8" id="KW-1185">Reference proteome</keyword>
<dbReference type="InterPro" id="IPR002509">
    <property type="entry name" value="NODB_dom"/>
</dbReference>
<dbReference type="Gene3D" id="3.20.20.370">
    <property type="entry name" value="Glycoside hydrolase/deacetylase"/>
    <property type="match status" value="1"/>
</dbReference>
<reference evidence="7 8" key="1">
    <citation type="submission" date="2019-01" db="EMBL/GenBank/DDBJ databases">
        <title>The draft genome of Rhizobium sp. 24NR.</title>
        <authorList>
            <person name="Liu L."/>
            <person name="Liang L."/>
            <person name="Shi S."/>
            <person name="Xu L."/>
            <person name="Wang X."/>
            <person name="Li L."/>
            <person name="Zhang X."/>
        </authorList>
    </citation>
    <scope>NUCLEOTIDE SEQUENCE [LARGE SCALE GENOMIC DNA]</scope>
    <source>
        <strain evidence="7 8">24NR</strain>
    </source>
</reference>
<comment type="caution">
    <text evidence="7">The sequence shown here is derived from an EMBL/GenBank/DDBJ whole genome shotgun (WGS) entry which is preliminary data.</text>
</comment>
<dbReference type="GO" id="GO:0016810">
    <property type="term" value="F:hydrolase activity, acting on carbon-nitrogen (but not peptide) bonds"/>
    <property type="evidence" value="ECO:0007669"/>
    <property type="project" value="InterPro"/>
</dbReference>
<dbReference type="OrthoDB" id="9782872at2"/>
<comment type="similarity">
    <text evidence="2">Belongs to the polysaccharide deacetylase family.</text>
</comment>
<dbReference type="GO" id="GO:0005975">
    <property type="term" value="P:carbohydrate metabolic process"/>
    <property type="evidence" value="ECO:0007669"/>
    <property type="project" value="InterPro"/>
</dbReference>
<dbReference type="PANTHER" id="PTHR34216:SF7">
    <property type="entry name" value="POLY-BETA-1,6-N-ACETYL-D-GLUCOSAMINE N-DEACETYLASE"/>
    <property type="match status" value="1"/>
</dbReference>
<dbReference type="InterPro" id="IPR051398">
    <property type="entry name" value="Polysacch_Deacetylase"/>
</dbReference>
<evidence type="ECO:0000256" key="5">
    <source>
        <dbReference type="ARBA" id="ARBA00032976"/>
    </source>
</evidence>
<evidence type="ECO:0000256" key="4">
    <source>
        <dbReference type="ARBA" id="ARBA00022729"/>
    </source>
</evidence>
<sequence>MQTFMRRDVRRQAMAGGLQLSAAMAVAGLMPQARGLGAIFTLHHVRPHDRRAFEPNRHLEVTPDFLSSAIEQLRSDGYEFVRLSDIPRLLAEPAGRPFAAFTLDDAYRNNAEHALPVFAAHDVPFTIFVAQGFAERTHTLWWETLTDILGREREIRFDFGAGEESVPLTSVHQKLAAFERFVPLVMTGKDEAGAISRIDALARLHGIDPLAITADLTMSPDELKALFDHPLVDYGAHTVSHRAISRLSPEEARYEMQQSADYLQALTGERPVSIAYPYGTAQAICERDQAAARELGLTVGVTTRPGTLHAVDLNRLTALPRISLNGYFQRARYVSALASGIPFRLGR</sequence>
<dbReference type="Proteomes" id="UP000287687">
    <property type="component" value="Unassembled WGS sequence"/>
</dbReference>
<protein>
    <recommendedName>
        <fullName evidence="3">Chitooligosaccharide deacetylase</fullName>
    </recommendedName>
    <alternativeName>
        <fullName evidence="5">Nodulation protein B</fullName>
    </alternativeName>
</protein>
<dbReference type="SUPFAM" id="SSF88713">
    <property type="entry name" value="Glycoside hydrolase/deacetylase"/>
    <property type="match status" value="1"/>
</dbReference>
<feature type="domain" description="NodB homology" evidence="6">
    <location>
        <begin position="97"/>
        <end position="347"/>
    </location>
</feature>
<keyword evidence="4" id="KW-0732">Signal</keyword>
<evidence type="ECO:0000256" key="1">
    <source>
        <dbReference type="ARBA" id="ARBA00003236"/>
    </source>
</evidence>
<dbReference type="PROSITE" id="PS51677">
    <property type="entry name" value="NODB"/>
    <property type="match status" value="1"/>
</dbReference>
<evidence type="ECO:0000256" key="3">
    <source>
        <dbReference type="ARBA" id="ARBA00020071"/>
    </source>
</evidence>
<dbReference type="AlphaFoldDB" id="A0A444LGN9"/>
<dbReference type="PANTHER" id="PTHR34216">
    <property type="match status" value="1"/>
</dbReference>
<dbReference type="Pfam" id="PF01522">
    <property type="entry name" value="Polysacc_deac_1"/>
    <property type="match status" value="2"/>
</dbReference>
<dbReference type="EMBL" id="SBIP01000003">
    <property type="protein sequence ID" value="RWX77344.1"/>
    <property type="molecule type" value="Genomic_DNA"/>
</dbReference>
<evidence type="ECO:0000313" key="7">
    <source>
        <dbReference type="EMBL" id="RWX77344.1"/>
    </source>
</evidence>
<dbReference type="InterPro" id="IPR011330">
    <property type="entry name" value="Glyco_hydro/deAcase_b/a-brl"/>
</dbReference>
<name>A0A444LGN9_9HYPH</name>
<comment type="function">
    <text evidence="1">Is involved in generating a small heat-stable compound (Nod), an acylated oligomer of N-acetylglucosamine, that stimulates mitosis in various plant protoplasts.</text>
</comment>
<proteinExistence type="inferred from homology"/>
<organism evidence="7 8">
    <name type="scientific">Neorhizobium lilium</name>
    <dbReference type="NCBI Taxonomy" id="2503024"/>
    <lineage>
        <taxon>Bacteria</taxon>
        <taxon>Pseudomonadati</taxon>
        <taxon>Pseudomonadota</taxon>
        <taxon>Alphaproteobacteria</taxon>
        <taxon>Hyphomicrobiales</taxon>
        <taxon>Rhizobiaceae</taxon>
        <taxon>Rhizobium/Agrobacterium group</taxon>
        <taxon>Neorhizobium</taxon>
    </lineage>
</organism>
<evidence type="ECO:0000313" key="8">
    <source>
        <dbReference type="Proteomes" id="UP000287687"/>
    </source>
</evidence>